<dbReference type="Proteomes" id="UP000250235">
    <property type="component" value="Unassembled WGS sequence"/>
</dbReference>
<gene>
    <name evidence="1" type="ORF">F511_17735</name>
</gene>
<proteinExistence type="predicted"/>
<name>A0A2Z7B5F9_9LAMI</name>
<keyword evidence="2" id="KW-1185">Reference proteome</keyword>
<dbReference type="EMBL" id="KV010748">
    <property type="protein sequence ID" value="KZV26949.1"/>
    <property type="molecule type" value="Genomic_DNA"/>
</dbReference>
<evidence type="ECO:0000313" key="1">
    <source>
        <dbReference type="EMBL" id="KZV26949.1"/>
    </source>
</evidence>
<reference evidence="1 2" key="1">
    <citation type="journal article" date="2015" name="Proc. Natl. Acad. Sci. U.S.A.">
        <title>The resurrection genome of Boea hygrometrica: A blueprint for survival of dehydration.</title>
        <authorList>
            <person name="Xiao L."/>
            <person name="Yang G."/>
            <person name="Zhang L."/>
            <person name="Yang X."/>
            <person name="Zhao S."/>
            <person name="Ji Z."/>
            <person name="Zhou Q."/>
            <person name="Hu M."/>
            <person name="Wang Y."/>
            <person name="Chen M."/>
            <person name="Xu Y."/>
            <person name="Jin H."/>
            <person name="Xiao X."/>
            <person name="Hu G."/>
            <person name="Bao F."/>
            <person name="Hu Y."/>
            <person name="Wan P."/>
            <person name="Li L."/>
            <person name="Deng X."/>
            <person name="Kuang T."/>
            <person name="Xiang C."/>
            <person name="Zhu J.K."/>
            <person name="Oliver M.J."/>
            <person name="He Y."/>
        </authorList>
    </citation>
    <scope>NUCLEOTIDE SEQUENCE [LARGE SCALE GENOMIC DNA]</scope>
    <source>
        <strain evidence="2">cv. XS01</strain>
    </source>
</reference>
<accession>A0A2Z7B5F9</accession>
<protein>
    <submittedName>
        <fullName evidence="1">Uncharacterized protein</fullName>
    </submittedName>
</protein>
<evidence type="ECO:0000313" key="2">
    <source>
        <dbReference type="Proteomes" id="UP000250235"/>
    </source>
</evidence>
<sequence>MNHSSAASELMSVLEAASQAELTLESWVDPCKLVRVRTLRPGCVGSETALYSQFRL</sequence>
<organism evidence="1 2">
    <name type="scientific">Dorcoceras hygrometricum</name>
    <dbReference type="NCBI Taxonomy" id="472368"/>
    <lineage>
        <taxon>Eukaryota</taxon>
        <taxon>Viridiplantae</taxon>
        <taxon>Streptophyta</taxon>
        <taxon>Embryophyta</taxon>
        <taxon>Tracheophyta</taxon>
        <taxon>Spermatophyta</taxon>
        <taxon>Magnoliopsida</taxon>
        <taxon>eudicotyledons</taxon>
        <taxon>Gunneridae</taxon>
        <taxon>Pentapetalae</taxon>
        <taxon>asterids</taxon>
        <taxon>lamiids</taxon>
        <taxon>Lamiales</taxon>
        <taxon>Gesneriaceae</taxon>
        <taxon>Didymocarpoideae</taxon>
        <taxon>Trichosporeae</taxon>
        <taxon>Loxocarpinae</taxon>
        <taxon>Dorcoceras</taxon>
    </lineage>
</organism>
<dbReference type="AlphaFoldDB" id="A0A2Z7B5F9"/>